<dbReference type="Proteomes" id="UP000663833">
    <property type="component" value="Unassembled WGS sequence"/>
</dbReference>
<name>A0A817Q1M7_9BILA</name>
<evidence type="ECO:0000313" key="7">
    <source>
        <dbReference type="EMBL" id="CAF4256311.1"/>
    </source>
</evidence>
<sequence>MAKSSSAGNKPKKEENVSLTIEELLEKDQPYKELNSLRDSTLNIAQDETVKKIQGSLIGLAIGDALGASVEFRPHSYLQENKVTDMQEGGTWSLKAGQWTDDTSMALCLAASLIVKRCSDCYDQFERYKRWFKDGYMSSTGICFDIGQATRKAIIEFDKRQQKVMRELKLEENTPRDAQTNERVKEKYLQVYQTVEHGASDSGGNGALMRLAPIPAFFSRTYTDVKNCIDKATRLTHGDERAIDACKFYAGLIWHAIHGTSKTTLLSKDFYKNTLDIKLHKEVEAIAEGSYKDKKKGYDDGIRGKGFVLDSLEAALWAFCNDNESFEKGILDAVNLGDDTDTTAAIYGELAGAMYGIEKIPERWKKALFQKDFIMNVATALYVKGKDKQEYKARSDWSDPDADEDGAPGDRPQADSPHKQHTDQTQNKKGASNVQPSPDLSNKSNRSHDNNQANNQKGSSDEKSHSGASNKSNQLRDNDQAKIHETESTEKLSSGVSNSPNISRSDKKDNTLLQVPSEARRASLNNTQSKKNDPTNGQTTTKLITES</sequence>
<accession>A0A817Q1M7</accession>
<dbReference type="Proteomes" id="UP000663825">
    <property type="component" value="Unassembled WGS sequence"/>
</dbReference>
<organism evidence="3 9">
    <name type="scientific">Rotaria socialis</name>
    <dbReference type="NCBI Taxonomy" id="392032"/>
    <lineage>
        <taxon>Eukaryota</taxon>
        <taxon>Metazoa</taxon>
        <taxon>Spiralia</taxon>
        <taxon>Gnathifera</taxon>
        <taxon>Rotifera</taxon>
        <taxon>Eurotatoria</taxon>
        <taxon>Bdelloidea</taxon>
        <taxon>Philodinida</taxon>
        <taxon>Philodinidae</taxon>
        <taxon>Rotaria</taxon>
    </lineage>
</organism>
<dbReference type="Pfam" id="PF03747">
    <property type="entry name" value="ADP_ribosyl_GH"/>
    <property type="match status" value="1"/>
</dbReference>
<feature type="compositionally biased region" description="Basic and acidic residues" evidence="2">
    <location>
        <begin position="412"/>
        <end position="422"/>
    </location>
</feature>
<evidence type="ECO:0000256" key="2">
    <source>
        <dbReference type="SAM" id="MobiDB-lite"/>
    </source>
</evidence>
<dbReference type="Gene3D" id="1.10.4080.10">
    <property type="entry name" value="ADP-ribosylation/Crystallin J1"/>
    <property type="match status" value="1"/>
</dbReference>
<feature type="binding site" evidence="1">
    <location>
        <position position="100"/>
    </location>
    <ligand>
        <name>Mg(2+)</name>
        <dbReference type="ChEBI" id="CHEBI:18420"/>
        <label>1</label>
    </ligand>
</feature>
<evidence type="ECO:0008006" key="11">
    <source>
        <dbReference type="Google" id="ProtNLM"/>
    </source>
</evidence>
<dbReference type="AlphaFoldDB" id="A0A817Q1M7"/>
<comment type="cofactor">
    <cofactor evidence="1">
        <name>Mg(2+)</name>
        <dbReference type="ChEBI" id="CHEBI:18420"/>
    </cofactor>
    <text evidence="1">Binds 2 magnesium ions per subunit.</text>
</comment>
<feature type="compositionally biased region" description="Basic and acidic residues" evidence="2">
    <location>
        <begin position="474"/>
        <end position="490"/>
    </location>
</feature>
<evidence type="ECO:0000313" key="9">
    <source>
        <dbReference type="Proteomes" id="UP000663825"/>
    </source>
</evidence>
<feature type="compositionally biased region" description="Acidic residues" evidence="2">
    <location>
        <begin position="398"/>
        <end position="407"/>
    </location>
</feature>
<dbReference type="InterPro" id="IPR005502">
    <property type="entry name" value="Ribosyl_crysJ1"/>
</dbReference>
<feature type="compositionally biased region" description="Polar residues" evidence="2">
    <location>
        <begin position="523"/>
        <end position="547"/>
    </location>
</feature>
<dbReference type="EMBL" id="CAJNXB010001679">
    <property type="protein sequence ID" value="CAF3187545.1"/>
    <property type="molecule type" value="Genomic_DNA"/>
</dbReference>
<dbReference type="EMBL" id="CAJOBR010002918">
    <property type="protein sequence ID" value="CAF4712552.1"/>
    <property type="molecule type" value="Genomic_DNA"/>
</dbReference>
<evidence type="ECO:0000313" key="5">
    <source>
        <dbReference type="EMBL" id="CAF3491906.1"/>
    </source>
</evidence>
<feature type="region of interest" description="Disordered" evidence="2">
    <location>
        <begin position="389"/>
        <end position="547"/>
    </location>
</feature>
<feature type="binding site" evidence="1">
    <location>
        <position position="102"/>
    </location>
    <ligand>
        <name>Mg(2+)</name>
        <dbReference type="ChEBI" id="CHEBI:18420"/>
        <label>1</label>
    </ligand>
</feature>
<keyword evidence="10" id="KW-1185">Reference proteome</keyword>
<dbReference type="OrthoDB" id="410104at2759"/>
<keyword evidence="1" id="KW-0479">Metal-binding</keyword>
<dbReference type="EMBL" id="CAJOBP010000021">
    <property type="protein sequence ID" value="CAF4103258.1"/>
    <property type="molecule type" value="Genomic_DNA"/>
</dbReference>
<dbReference type="InterPro" id="IPR050792">
    <property type="entry name" value="ADP-ribosylglycohydrolase"/>
</dbReference>
<dbReference type="EMBL" id="CAJNYD010003259">
    <property type="protein sequence ID" value="CAF3491906.1"/>
    <property type="molecule type" value="Genomic_DNA"/>
</dbReference>
<evidence type="ECO:0000256" key="1">
    <source>
        <dbReference type="PIRSR" id="PIRSR605502-1"/>
    </source>
</evidence>
<feature type="binding site" evidence="1">
    <location>
        <position position="101"/>
    </location>
    <ligand>
        <name>Mg(2+)</name>
        <dbReference type="ChEBI" id="CHEBI:18420"/>
        <label>1</label>
    </ligand>
</feature>
<evidence type="ECO:0000313" key="10">
    <source>
        <dbReference type="Proteomes" id="UP000663873"/>
    </source>
</evidence>
<evidence type="ECO:0000313" key="6">
    <source>
        <dbReference type="EMBL" id="CAF4103258.1"/>
    </source>
</evidence>
<feature type="binding site" evidence="1">
    <location>
        <position position="342"/>
    </location>
    <ligand>
        <name>Mg(2+)</name>
        <dbReference type="ChEBI" id="CHEBI:18420"/>
        <label>1</label>
    </ligand>
</feature>
<dbReference type="InterPro" id="IPR036705">
    <property type="entry name" value="Ribosyl_crysJ1_sf"/>
</dbReference>
<reference evidence="3" key="1">
    <citation type="submission" date="2021-02" db="EMBL/GenBank/DDBJ databases">
        <authorList>
            <person name="Nowell W R."/>
        </authorList>
    </citation>
    <scope>NUCLEOTIDE SEQUENCE</scope>
</reference>
<dbReference type="PANTHER" id="PTHR16222">
    <property type="entry name" value="ADP-RIBOSYLGLYCOHYDROLASE"/>
    <property type="match status" value="1"/>
</dbReference>
<evidence type="ECO:0000313" key="4">
    <source>
        <dbReference type="EMBL" id="CAF3330934.1"/>
    </source>
</evidence>
<feature type="binding site" evidence="1">
    <location>
        <position position="339"/>
    </location>
    <ligand>
        <name>Mg(2+)</name>
        <dbReference type="ChEBI" id="CHEBI:18420"/>
        <label>1</label>
    </ligand>
</feature>
<dbReference type="EMBL" id="CAJNYT010000121">
    <property type="protein sequence ID" value="CAF3330934.1"/>
    <property type="molecule type" value="Genomic_DNA"/>
</dbReference>
<dbReference type="EMBL" id="CAJOBO010000602">
    <property type="protein sequence ID" value="CAF4256311.1"/>
    <property type="molecule type" value="Genomic_DNA"/>
</dbReference>
<dbReference type="Proteomes" id="UP000663848">
    <property type="component" value="Unassembled WGS sequence"/>
</dbReference>
<feature type="compositionally biased region" description="Polar residues" evidence="2">
    <location>
        <begin position="423"/>
        <end position="458"/>
    </location>
</feature>
<comment type="caution">
    <text evidence="3">The sequence shown here is derived from an EMBL/GenBank/DDBJ whole genome shotgun (WGS) entry which is preliminary data.</text>
</comment>
<dbReference type="PANTHER" id="PTHR16222:SF12">
    <property type="entry name" value="ADP-RIBOSYLGLYCOHYDROLASE-RELATED"/>
    <property type="match status" value="1"/>
</dbReference>
<feature type="binding site" evidence="1">
    <location>
        <position position="341"/>
    </location>
    <ligand>
        <name>Mg(2+)</name>
        <dbReference type="ChEBI" id="CHEBI:18420"/>
        <label>1</label>
    </ligand>
</feature>
<keyword evidence="1" id="KW-0460">Magnesium</keyword>
<dbReference type="Proteomes" id="UP000663872">
    <property type="component" value="Unassembled WGS sequence"/>
</dbReference>
<protein>
    <recommendedName>
        <fullName evidence="11">ADP-ribosylglycohydrolase</fullName>
    </recommendedName>
</protein>
<proteinExistence type="predicted"/>
<evidence type="ECO:0000313" key="3">
    <source>
        <dbReference type="EMBL" id="CAF3187545.1"/>
    </source>
</evidence>
<dbReference type="GO" id="GO:0046872">
    <property type="term" value="F:metal ion binding"/>
    <property type="evidence" value="ECO:0007669"/>
    <property type="project" value="UniProtKB-KW"/>
</dbReference>
<dbReference type="SUPFAM" id="SSF101478">
    <property type="entry name" value="ADP-ribosylglycohydrolase"/>
    <property type="match status" value="1"/>
</dbReference>
<feature type="compositionally biased region" description="Polar residues" evidence="2">
    <location>
        <begin position="491"/>
        <end position="503"/>
    </location>
</feature>
<dbReference type="Proteomes" id="UP000663851">
    <property type="component" value="Unassembled WGS sequence"/>
</dbReference>
<evidence type="ECO:0000313" key="8">
    <source>
        <dbReference type="EMBL" id="CAF4712552.1"/>
    </source>
</evidence>
<dbReference type="Proteomes" id="UP000663873">
    <property type="component" value="Unassembled WGS sequence"/>
</dbReference>
<gene>
    <name evidence="4" type="ORF">GRG538_LOCUS3538</name>
    <name evidence="7" type="ORF">HFQ381_LOCUS10772</name>
    <name evidence="5" type="ORF">LUA448_LOCUS24725</name>
    <name evidence="8" type="ORF">QYT958_LOCUS18456</name>
    <name evidence="3" type="ORF">TIS948_LOCUS11733</name>
    <name evidence="6" type="ORF">UJA718_LOCUS437</name>
</gene>